<feature type="compositionally biased region" description="Basic and acidic residues" evidence="1">
    <location>
        <begin position="21"/>
        <end position="32"/>
    </location>
</feature>
<name>A0A7W8Q3Q6_PARAM</name>
<evidence type="ECO:0000313" key="2">
    <source>
        <dbReference type="EMBL" id="MBB5423136.1"/>
    </source>
</evidence>
<evidence type="ECO:0000256" key="1">
    <source>
        <dbReference type="SAM" id="MobiDB-lite"/>
    </source>
</evidence>
<protein>
    <submittedName>
        <fullName evidence="2">Uncharacterized protein</fullName>
    </submittedName>
</protein>
<reference evidence="2 3" key="1">
    <citation type="submission" date="2020-08" db="EMBL/GenBank/DDBJ databases">
        <title>Genomic Encyclopedia of Type Strains, Phase IV (KMG-V): Genome sequencing to study the core and pangenomes of soil and plant-associated prokaryotes.</title>
        <authorList>
            <person name="Whitman W."/>
        </authorList>
    </citation>
    <scope>NUCLEOTIDE SEQUENCE [LARGE SCALE GENOMIC DNA]</scope>
    <source>
        <strain evidence="2 3">JPY158</strain>
    </source>
</reference>
<dbReference type="AlphaFoldDB" id="A0A7W8Q3Q6"/>
<feature type="region of interest" description="Disordered" evidence="1">
    <location>
        <begin position="1"/>
        <end position="32"/>
    </location>
</feature>
<accession>A0A7W8Q3Q6</accession>
<comment type="caution">
    <text evidence="2">The sequence shown here is derived from an EMBL/GenBank/DDBJ whole genome shotgun (WGS) entry which is preliminary data.</text>
</comment>
<organism evidence="2 3">
    <name type="scientific">Paraburkholderia atlantica</name>
    <dbReference type="NCBI Taxonomy" id="2654982"/>
    <lineage>
        <taxon>Bacteria</taxon>
        <taxon>Pseudomonadati</taxon>
        <taxon>Pseudomonadota</taxon>
        <taxon>Betaproteobacteria</taxon>
        <taxon>Burkholderiales</taxon>
        <taxon>Burkholderiaceae</taxon>
        <taxon>Paraburkholderia</taxon>
    </lineage>
</organism>
<dbReference type="Proteomes" id="UP000592780">
    <property type="component" value="Unassembled WGS sequence"/>
</dbReference>
<gene>
    <name evidence="2" type="ORF">HDG40_001278</name>
</gene>
<evidence type="ECO:0000313" key="3">
    <source>
        <dbReference type="Proteomes" id="UP000592780"/>
    </source>
</evidence>
<sequence length="32" mass="3499">MSLALIYRGEKSPSPPPAGVHECRFGERAREG</sequence>
<keyword evidence="3" id="KW-1185">Reference proteome</keyword>
<proteinExistence type="predicted"/>
<dbReference type="EMBL" id="JACHDD010000002">
    <property type="protein sequence ID" value="MBB5423136.1"/>
    <property type="molecule type" value="Genomic_DNA"/>
</dbReference>